<reference evidence="1" key="1">
    <citation type="submission" date="2012-05" db="EMBL/GenBank/DDBJ databases">
        <authorList>
            <person name="Krishnakumar V."/>
            <person name="Cheung F."/>
            <person name="Xiao Y."/>
            <person name="Chan A."/>
            <person name="Moskal W.A."/>
            <person name="Town C.D."/>
        </authorList>
    </citation>
    <scope>NUCLEOTIDE SEQUENCE</scope>
</reference>
<protein>
    <submittedName>
        <fullName evidence="1">Uncharacterized protein</fullName>
    </submittedName>
</protein>
<proteinExistence type="evidence at transcript level"/>
<name>I3SE02_LOTJA</name>
<accession>I3SE02</accession>
<evidence type="ECO:0000313" key="1">
    <source>
        <dbReference type="EMBL" id="AFK38494.1"/>
    </source>
</evidence>
<sequence length="37" mass="4395">MRRNILTSYIIGNRLNLKTFFEPIIDFIEIGKSRDPL</sequence>
<dbReference type="AlphaFoldDB" id="I3SE02"/>
<organism evidence="1">
    <name type="scientific">Lotus japonicus</name>
    <name type="common">Lotus corniculatus var. japonicus</name>
    <dbReference type="NCBI Taxonomy" id="34305"/>
    <lineage>
        <taxon>Eukaryota</taxon>
        <taxon>Viridiplantae</taxon>
        <taxon>Streptophyta</taxon>
        <taxon>Embryophyta</taxon>
        <taxon>Tracheophyta</taxon>
        <taxon>Spermatophyta</taxon>
        <taxon>Magnoliopsida</taxon>
        <taxon>eudicotyledons</taxon>
        <taxon>Gunneridae</taxon>
        <taxon>Pentapetalae</taxon>
        <taxon>rosids</taxon>
        <taxon>fabids</taxon>
        <taxon>Fabales</taxon>
        <taxon>Fabaceae</taxon>
        <taxon>Papilionoideae</taxon>
        <taxon>50 kb inversion clade</taxon>
        <taxon>NPAAA clade</taxon>
        <taxon>Hologalegina</taxon>
        <taxon>robinioid clade</taxon>
        <taxon>Loteae</taxon>
        <taxon>Lotus</taxon>
    </lineage>
</organism>
<dbReference type="EMBL" id="BT138699">
    <property type="protein sequence ID" value="AFK38494.1"/>
    <property type="molecule type" value="mRNA"/>
</dbReference>